<dbReference type="Gene3D" id="1.10.8.50">
    <property type="match status" value="1"/>
</dbReference>
<comment type="similarity">
    <text evidence="2">Belongs to the FPG family.</text>
</comment>
<evidence type="ECO:0000256" key="2">
    <source>
        <dbReference type="ARBA" id="ARBA00009409"/>
    </source>
</evidence>
<dbReference type="InterPro" id="IPR035937">
    <property type="entry name" value="FPG_N"/>
</dbReference>
<dbReference type="InterPro" id="IPR010979">
    <property type="entry name" value="Ribosomal_uS13-like_H2TH"/>
</dbReference>
<evidence type="ECO:0000256" key="11">
    <source>
        <dbReference type="ARBA" id="ARBA00023268"/>
    </source>
</evidence>
<keyword evidence="7" id="KW-0862">Zinc</keyword>
<dbReference type="SUPFAM" id="SSF46946">
    <property type="entry name" value="S13-like H2TH domain"/>
    <property type="match status" value="1"/>
</dbReference>
<evidence type="ECO:0000313" key="16">
    <source>
        <dbReference type="EMBL" id="CBW26013.1"/>
    </source>
</evidence>
<dbReference type="PANTHER" id="PTHR22993">
    <property type="entry name" value="FORMAMIDOPYRIMIDINE-DNA GLYCOSYLASE"/>
    <property type="match status" value="1"/>
</dbReference>
<evidence type="ECO:0000256" key="13">
    <source>
        <dbReference type="PROSITE-ProRule" id="PRU00391"/>
    </source>
</evidence>
<dbReference type="GO" id="GO:0016829">
    <property type="term" value="F:lyase activity"/>
    <property type="evidence" value="ECO:0007669"/>
    <property type="project" value="UniProtKB-KW"/>
</dbReference>
<keyword evidence="11" id="KW-0511">Multifunctional enzyme</keyword>
<dbReference type="InterPro" id="IPR012319">
    <property type="entry name" value="FPG_cat"/>
</dbReference>
<evidence type="ECO:0000259" key="15">
    <source>
        <dbReference type="PROSITE" id="PS51068"/>
    </source>
</evidence>
<dbReference type="Pfam" id="PF06831">
    <property type="entry name" value="H2TH"/>
    <property type="match status" value="1"/>
</dbReference>
<dbReference type="PROSITE" id="PS51066">
    <property type="entry name" value="ZF_FPG_2"/>
    <property type="match status" value="1"/>
</dbReference>
<reference evidence="17" key="1">
    <citation type="journal article" date="2013" name="ISME J.">
        <title>A small predatory core genome in the divergent marine Bacteriovorax marinus SJ and the terrestrial Bdellovibrio bacteriovorus.</title>
        <authorList>
            <person name="Crossman L.C."/>
            <person name="Chen H."/>
            <person name="Cerdeno-Tarraga A.M."/>
            <person name="Brooks K."/>
            <person name="Quail M.A."/>
            <person name="Pineiro S.A."/>
            <person name="Hobley L."/>
            <person name="Sockett R.E."/>
            <person name="Bentley S.D."/>
            <person name="Parkhill J."/>
            <person name="Williams H.N."/>
            <person name="Stine O.C."/>
        </authorList>
    </citation>
    <scope>NUCLEOTIDE SEQUENCE [LARGE SCALE GENOMIC DNA]</scope>
    <source>
        <strain evidence="17">ATCC BAA-682 / DSM 15412 / SJ</strain>
    </source>
</reference>
<keyword evidence="12" id="KW-0326">Glycosidase</keyword>
<evidence type="ECO:0000259" key="14">
    <source>
        <dbReference type="PROSITE" id="PS51066"/>
    </source>
</evidence>
<evidence type="ECO:0000256" key="8">
    <source>
        <dbReference type="ARBA" id="ARBA00023125"/>
    </source>
</evidence>
<dbReference type="PANTHER" id="PTHR22993:SF9">
    <property type="entry name" value="FORMAMIDOPYRIMIDINE-DNA GLYCOSYLASE"/>
    <property type="match status" value="1"/>
</dbReference>
<dbReference type="EMBL" id="FQ312005">
    <property type="protein sequence ID" value="CBW26013.1"/>
    <property type="molecule type" value="Genomic_DNA"/>
</dbReference>
<evidence type="ECO:0000256" key="12">
    <source>
        <dbReference type="ARBA" id="ARBA00023295"/>
    </source>
</evidence>
<feature type="domain" description="Formamidopyrimidine-DNA glycosylase catalytic" evidence="15">
    <location>
        <begin position="2"/>
        <end position="112"/>
    </location>
</feature>
<dbReference type="PROSITE" id="PS51068">
    <property type="entry name" value="FPG_CAT"/>
    <property type="match status" value="1"/>
</dbReference>
<dbReference type="Pfam" id="PF01149">
    <property type="entry name" value="Fapy_DNA_glyco"/>
    <property type="match status" value="1"/>
</dbReference>
<keyword evidence="17" id="KW-1185">Reference proteome</keyword>
<evidence type="ECO:0000256" key="10">
    <source>
        <dbReference type="ARBA" id="ARBA00023239"/>
    </source>
</evidence>
<dbReference type="GO" id="GO:0008270">
    <property type="term" value="F:zinc ion binding"/>
    <property type="evidence" value="ECO:0007669"/>
    <property type="project" value="UniProtKB-KW"/>
</dbReference>
<gene>
    <name evidence="16" type="primary">fpg</name>
    <name evidence="16" type="ordered locus">BMS_1134</name>
</gene>
<keyword evidence="8" id="KW-0238">DNA-binding</keyword>
<evidence type="ECO:0000256" key="5">
    <source>
        <dbReference type="ARBA" id="ARBA00022771"/>
    </source>
</evidence>
<dbReference type="AlphaFoldDB" id="E1WYG5"/>
<dbReference type="SUPFAM" id="SSF81624">
    <property type="entry name" value="N-terminal domain of MutM-like DNA repair proteins"/>
    <property type="match status" value="1"/>
</dbReference>
<dbReference type="PATRIC" id="fig|862908.3.peg.1080"/>
<dbReference type="eggNOG" id="COG0266">
    <property type="taxonomic scope" value="Bacteria"/>
</dbReference>
<dbReference type="GO" id="GO:0003906">
    <property type="term" value="F:DNA-(apurinic or apyrimidinic site) endonuclease activity"/>
    <property type="evidence" value="ECO:0007669"/>
    <property type="project" value="InterPro"/>
</dbReference>
<evidence type="ECO:0000256" key="7">
    <source>
        <dbReference type="ARBA" id="ARBA00022833"/>
    </source>
</evidence>
<dbReference type="GO" id="GO:0003684">
    <property type="term" value="F:damaged DNA binding"/>
    <property type="evidence" value="ECO:0007669"/>
    <property type="project" value="InterPro"/>
</dbReference>
<keyword evidence="6" id="KW-0378">Hydrolase</keyword>
<dbReference type="InterPro" id="IPR000214">
    <property type="entry name" value="Znf_DNA_glyclase/AP_lyase"/>
</dbReference>
<sequence>MPELPEVETIKNQLNEIMPIKVLECTQSKVISGIAHTPIELSGRKIIAVHRKGKLLYFELDKNEFLLSHLGMTGGWRIGKEKPTDPNGVKHNHLCIKHKGGYLSYVDPRRFGHMYQLDKLQTQEKLDELGVDLKDKAYTPEYLSTTIKKYPNRQIKVHLLDQKLYAGTGNYIVNEICARAGVRPTRRNKSLTKDEIIKMHKATAVVIDGATQTGGTTFQGGYADTTGSKGNGVGHLVVFYQKICQLCHETPVKKLYLAQRGTYYCPKCQK</sequence>
<dbReference type="InterPro" id="IPR015886">
    <property type="entry name" value="H2TH_FPG"/>
</dbReference>
<keyword evidence="5 13" id="KW-0863">Zinc-finger</keyword>
<evidence type="ECO:0000256" key="1">
    <source>
        <dbReference type="ARBA" id="ARBA00001668"/>
    </source>
</evidence>
<comment type="catalytic activity">
    <reaction evidence="1">
        <text>Hydrolysis of DNA containing ring-opened 7-methylguanine residues, releasing 2,6-diamino-4-hydroxy-5-(N-methyl)formamidopyrimidine.</text>
        <dbReference type="EC" id="3.2.2.23"/>
    </reaction>
</comment>
<keyword evidence="9" id="KW-0234">DNA repair</keyword>
<protein>
    <submittedName>
        <fullName evidence="16">Formamidopyrimidine-DNA glycosylase</fullName>
    </submittedName>
</protein>
<keyword evidence="3" id="KW-0479">Metal-binding</keyword>
<dbReference type="CDD" id="cd08966">
    <property type="entry name" value="EcFpg-like_N"/>
    <property type="match status" value="1"/>
</dbReference>
<dbReference type="Proteomes" id="UP000008963">
    <property type="component" value="Chromosome"/>
</dbReference>
<proteinExistence type="inferred from homology"/>
<dbReference type="OrthoDB" id="5289976at2"/>
<keyword evidence="4" id="KW-0227">DNA damage</keyword>
<dbReference type="SMART" id="SM01232">
    <property type="entry name" value="H2TH"/>
    <property type="match status" value="1"/>
</dbReference>
<evidence type="ECO:0000256" key="6">
    <source>
        <dbReference type="ARBA" id="ARBA00022801"/>
    </source>
</evidence>
<accession>E1WYG5</accession>
<evidence type="ECO:0000256" key="9">
    <source>
        <dbReference type="ARBA" id="ARBA00023204"/>
    </source>
</evidence>
<dbReference type="SMART" id="SM00898">
    <property type="entry name" value="Fapy_DNA_glyco"/>
    <property type="match status" value="1"/>
</dbReference>
<evidence type="ECO:0000313" key="17">
    <source>
        <dbReference type="Proteomes" id="UP000008963"/>
    </source>
</evidence>
<dbReference type="KEGG" id="bmx:BMS_1134"/>
<dbReference type="GO" id="GO:0006284">
    <property type="term" value="P:base-excision repair"/>
    <property type="evidence" value="ECO:0007669"/>
    <property type="project" value="InterPro"/>
</dbReference>
<dbReference type="STRING" id="862908.BMS_1134"/>
<dbReference type="RefSeq" id="WP_014243797.1">
    <property type="nucleotide sequence ID" value="NC_016620.1"/>
</dbReference>
<feature type="domain" description="FPG-type" evidence="14">
    <location>
        <begin position="238"/>
        <end position="270"/>
    </location>
</feature>
<organism evidence="16 17">
    <name type="scientific">Halobacteriovorax marinus (strain ATCC BAA-682 / DSM 15412 / SJ)</name>
    <name type="common">Bacteriovorax marinus</name>
    <dbReference type="NCBI Taxonomy" id="862908"/>
    <lineage>
        <taxon>Bacteria</taxon>
        <taxon>Pseudomonadati</taxon>
        <taxon>Bdellovibrionota</taxon>
        <taxon>Bacteriovoracia</taxon>
        <taxon>Bacteriovoracales</taxon>
        <taxon>Halobacteriovoraceae</taxon>
        <taxon>Halobacteriovorax</taxon>
    </lineage>
</organism>
<dbReference type="Gene3D" id="3.20.190.10">
    <property type="entry name" value="MutM-like, N-terminal"/>
    <property type="match status" value="1"/>
</dbReference>
<evidence type="ECO:0000256" key="3">
    <source>
        <dbReference type="ARBA" id="ARBA00022723"/>
    </source>
</evidence>
<keyword evidence="10" id="KW-0456">Lyase</keyword>
<evidence type="ECO:0000256" key="4">
    <source>
        <dbReference type="ARBA" id="ARBA00022763"/>
    </source>
</evidence>
<name>E1WYG5_HALMS</name>
<dbReference type="GO" id="GO:0008534">
    <property type="term" value="F:oxidized purine nucleobase lesion DNA N-glycosylase activity"/>
    <property type="evidence" value="ECO:0007669"/>
    <property type="project" value="UniProtKB-EC"/>
</dbReference>
<dbReference type="SUPFAM" id="SSF57716">
    <property type="entry name" value="Glucocorticoid receptor-like (DNA-binding domain)"/>
    <property type="match status" value="1"/>
</dbReference>
<dbReference type="HOGENOM" id="CLU_038423_1_3_7"/>